<comment type="caution">
    <text evidence="2">The sequence shown here is derived from an EMBL/GenBank/DDBJ whole genome shotgun (WGS) entry which is preliminary data.</text>
</comment>
<gene>
    <name evidence="2" type="ORF">EHV23_09950</name>
</gene>
<sequence>MSNLAMWLTALVAAEHALIVWVEMFSWEKTGPRVFRSLPVTLFAPTKTMAANQGLYNAFLVAGLLWALIAGDALWQLRLACFFLGCVVVAGAYGGMTVGRKIFFVQGLPALLALVAVLVG</sequence>
<keyword evidence="1" id="KW-1133">Transmembrane helix</keyword>
<evidence type="ECO:0000313" key="3">
    <source>
        <dbReference type="Proteomes" id="UP000270261"/>
    </source>
</evidence>
<accession>A0A426FLZ7</accession>
<keyword evidence="1" id="KW-0812">Transmembrane</keyword>
<evidence type="ECO:0000256" key="1">
    <source>
        <dbReference type="SAM" id="Phobius"/>
    </source>
</evidence>
<dbReference type="Pfam" id="PF06993">
    <property type="entry name" value="DUF1304"/>
    <property type="match status" value="1"/>
</dbReference>
<feature type="transmembrane region" description="Helical" evidence="1">
    <location>
        <begin position="54"/>
        <end position="70"/>
    </location>
</feature>
<keyword evidence="1" id="KW-0472">Membrane</keyword>
<dbReference type="Proteomes" id="UP000270261">
    <property type="component" value="Unassembled WGS sequence"/>
</dbReference>
<feature type="transmembrane region" description="Helical" evidence="1">
    <location>
        <begin position="102"/>
        <end position="119"/>
    </location>
</feature>
<dbReference type="PANTHER" id="PTHR38446">
    <property type="entry name" value="BLL0914 PROTEIN"/>
    <property type="match status" value="1"/>
</dbReference>
<protein>
    <submittedName>
        <fullName evidence="2">DUF1304 domain-containing protein</fullName>
    </submittedName>
</protein>
<dbReference type="EMBL" id="RRUE01000002">
    <property type="protein sequence ID" value="RRN43733.1"/>
    <property type="molecule type" value="Genomic_DNA"/>
</dbReference>
<dbReference type="AlphaFoldDB" id="A0A426FLZ7"/>
<dbReference type="OrthoDB" id="9803832at2"/>
<feature type="transmembrane region" description="Helical" evidence="1">
    <location>
        <begin position="77"/>
        <end position="96"/>
    </location>
</feature>
<dbReference type="PANTHER" id="PTHR38446:SF1">
    <property type="entry name" value="BLL0914 PROTEIN"/>
    <property type="match status" value="1"/>
</dbReference>
<keyword evidence="3" id="KW-1185">Reference proteome</keyword>
<dbReference type="RefSeq" id="WP_125095937.1">
    <property type="nucleotide sequence ID" value="NZ_RRUE01000002.1"/>
</dbReference>
<evidence type="ECO:0000313" key="2">
    <source>
        <dbReference type="EMBL" id="RRN43733.1"/>
    </source>
</evidence>
<proteinExistence type="predicted"/>
<reference evidence="2 3" key="1">
    <citation type="submission" date="2018-11" db="EMBL/GenBank/DDBJ databases">
        <title>Genome sequencing of Lautropia sp. KCOM 2505 (= ChDC F240).</title>
        <authorList>
            <person name="Kook J.-K."/>
            <person name="Park S.-N."/>
            <person name="Lim Y.K."/>
        </authorList>
    </citation>
    <scope>NUCLEOTIDE SEQUENCE [LARGE SCALE GENOMIC DNA]</scope>
    <source>
        <strain evidence="2 3">KCOM 2505</strain>
    </source>
</reference>
<name>A0A426FLZ7_9BURK</name>
<dbReference type="InterPro" id="IPR009732">
    <property type="entry name" value="DUF1304"/>
</dbReference>
<organism evidence="2 3">
    <name type="scientific">Lautropia dentalis</name>
    <dbReference type="NCBI Taxonomy" id="2490857"/>
    <lineage>
        <taxon>Bacteria</taxon>
        <taxon>Pseudomonadati</taxon>
        <taxon>Pseudomonadota</taxon>
        <taxon>Betaproteobacteria</taxon>
        <taxon>Burkholderiales</taxon>
        <taxon>Burkholderiaceae</taxon>
        <taxon>Lautropia</taxon>
    </lineage>
</organism>